<feature type="domain" description="Protein kinase" evidence="6">
    <location>
        <begin position="13"/>
        <end position="289"/>
    </location>
</feature>
<evidence type="ECO:0000256" key="1">
    <source>
        <dbReference type="ARBA" id="ARBA00007913"/>
    </source>
</evidence>
<dbReference type="SUPFAM" id="SSF56112">
    <property type="entry name" value="Protein kinase-like (PK-like)"/>
    <property type="match status" value="1"/>
</dbReference>
<dbReference type="RefSeq" id="WP_146393415.1">
    <property type="nucleotide sequence ID" value="NZ_SJPK01000017.1"/>
</dbReference>
<evidence type="ECO:0000313" key="7">
    <source>
        <dbReference type="EMBL" id="TWT56118.1"/>
    </source>
</evidence>
<dbReference type="InterPro" id="IPR041677">
    <property type="entry name" value="DNA2/NAM7_AAA_11"/>
</dbReference>
<dbReference type="InterPro" id="IPR050534">
    <property type="entry name" value="Coronavir_polyprotein_1ab"/>
</dbReference>
<dbReference type="InterPro" id="IPR047187">
    <property type="entry name" value="SF1_C_Upf1"/>
</dbReference>
<dbReference type="OrthoDB" id="9757917at2"/>
<evidence type="ECO:0000256" key="3">
    <source>
        <dbReference type="ARBA" id="ARBA00022801"/>
    </source>
</evidence>
<dbReference type="InterPro" id="IPR000719">
    <property type="entry name" value="Prot_kinase_dom"/>
</dbReference>
<dbReference type="InterPro" id="IPR041679">
    <property type="entry name" value="DNA2/NAM7-like_C"/>
</dbReference>
<evidence type="ECO:0000256" key="4">
    <source>
        <dbReference type="ARBA" id="ARBA00022806"/>
    </source>
</evidence>
<dbReference type="PANTHER" id="PTHR43788:SF8">
    <property type="entry name" value="DNA-BINDING PROTEIN SMUBP-2"/>
    <property type="match status" value="1"/>
</dbReference>
<dbReference type="GO" id="GO:0004672">
    <property type="term" value="F:protein kinase activity"/>
    <property type="evidence" value="ECO:0007669"/>
    <property type="project" value="InterPro"/>
</dbReference>
<dbReference type="EMBL" id="SJPK01000017">
    <property type="protein sequence ID" value="TWT56118.1"/>
    <property type="molecule type" value="Genomic_DNA"/>
</dbReference>
<dbReference type="InterPro" id="IPR011009">
    <property type="entry name" value="Kinase-like_dom_sf"/>
</dbReference>
<reference evidence="7 8" key="1">
    <citation type="submission" date="2019-02" db="EMBL/GenBank/DDBJ databases">
        <title>Deep-cultivation of Planctomycetes and their phenomic and genomic characterization uncovers novel biology.</title>
        <authorList>
            <person name="Wiegand S."/>
            <person name="Jogler M."/>
            <person name="Boedeker C."/>
            <person name="Pinto D."/>
            <person name="Vollmers J."/>
            <person name="Rivas-Marin E."/>
            <person name="Kohn T."/>
            <person name="Peeters S.H."/>
            <person name="Heuer A."/>
            <person name="Rast P."/>
            <person name="Oberbeckmann S."/>
            <person name="Bunk B."/>
            <person name="Jeske O."/>
            <person name="Meyerdierks A."/>
            <person name="Storesund J.E."/>
            <person name="Kallscheuer N."/>
            <person name="Luecker S."/>
            <person name="Lage O.M."/>
            <person name="Pohl T."/>
            <person name="Merkel B.J."/>
            <person name="Hornburger P."/>
            <person name="Mueller R.-W."/>
            <person name="Bruemmer F."/>
            <person name="Labrenz M."/>
            <person name="Spormann A.M."/>
            <person name="Op Den Camp H."/>
            <person name="Overmann J."/>
            <person name="Amann R."/>
            <person name="Jetten M.S.M."/>
            <person name="Mascher T."/>
            <person name="Medema M.H."/>
            <person name="Devos D.P."/>
            <person name="Kaster A.-K."/>
            <person name="Ovreas L."/>
            <person name="Rohde M."/>
            <person name="Galperin M.Y."/>
            <person name="Jogler C."/>
        </authorList>
    </citation>
    <scope>NUCLEOTIDE SEQUENCE [LARGE SCALE GENOMIC DNA]</scope>
    <source>
        <strain evidence="7 8">CA85</strain>
    </source>
</reference>
<keyword evidence="5" id="KW-0067">ATP-binding</keyword>
<evidence type="ECO:0000313" key="8">
    <source>
        <dbReference type="Proteomes" id="UP000318053"/>
    </source>
</evidence>
<accession>A0A5C5WZP9</accession>
<dbReference type="AlphaFoldDB" id="A0A5C5WZP9"/>
<dbReference type="SUPFAM" id="SSF52540">
    <property type="entry name" value="P-loop containing nucleoside triphosphate hydrolases"/>
    <property type="match status" value="1"/>
</dbReference>
<comment type="caution">
    <text evidence="7">The sequence shown here is derived from an EMBL/GenBank/DDBJ whole genome shotgun (WGS) entry which is preliminary data.</text>
</comment>
<dbReference type="GO" id="GO:0005524">
    <property type="term" value="F:ATP binding"/>
    <property type="evidence" value="ECO:0007669"/>
    <property type="project" value="UniProtKB-KW"/>
</dbReference>
<protein>
    <recommendedName>
        <fullName evidence="6">Protein kinase domain-containing protein</fullName>
    </recommendedName>
</protein>
<dbReference type="Gene3D" id="3.40.50.300">
    <property type="entry name" value="P-loop containing nucleotide triphosphate hydrolases"/>
    <property type="match status" value="2"/>
</dbReference>
<sequence length="1180" mass="134283">MLKEGAQVLKGNYTVLHPVSQNDRHEVWAAVDQLGIEYVLKTWAFDGKPDAVDRQLWEVEQRNLYRLASSPNAKDQMLVMREADLHWNETGGGGYFVLVLQSPGVNRLDQMLERRGQVPWLRRVDEIDVRVQLWRSIRVLAEGVNRIHELHMLHRRISAKSIFLSEAIGPSSMRLSAFEWTVRIGDPHRAIHLEESILFPPEFYETEARPFSIESDWFMFGALIAHILCGASFSPDDKPEDQYSNFFRCVTEQTFLTDVEKSLIERLLSPTPQTRLSSSHEVFDVLSRIMRELDNPPVGEDQYLGLVVQLGPQQPMTQAIIELDDRIAADEIERQRSFIQNDLSRPTILEHRPNEYIVKGRRLRYFISEYTRPGESPKQEWDLAFSYSPAEVRHSEGDESQNELRDIPISVFTKNAVFNNPETVLKNAVRWKRFFPTGSDGPVAGDNITQFHDFFRATNQIELLMRDAEIFSYEVVERKPPSENGETLVVRENERRQLTNTSYLQKQEMVGFLNRERASNRYGDHVLLSDDDEIRSTANVDLPEFWRIVDLDPSSGEITLRRGIAGPMLPAPDKGFLRCYGMFGSVRLIERRAKAIANLRSHTFLLQALLDPSFLYMHSELTRLPAKLDDSLDSAKQEAIKNIWSTRPIFAVQGPPGTGKTTLVANLLEQIFRDNPVSQVLVSAQAHAAVDVLRNKVSEEVFSDTSDDSRPLAVRIPRSRNDKPFGDSDYPHAVAKRLLESAKTRLAAIHGKLSPVQKDWSNFVDEAVAALMRQDTESEVEDFVELVRRSANITYCTTTSATLAQLAVSKQTFDWSIIEEAGKAHGFDLVLPLQNGHRWLLIGDHKQLPPYRYKDFQESLRHLDEMVSRLDELRQAGEDLVDRDFVRDWSSKSNGEKAKARDLWLSWLPVFERLFQLCKERTGRAHAPGLSSMLTQQHRMHPMISDLVSRAFYNGSIESMTVDSDGNPKESVLHSFELPSEIRGRPIVWLDTGAATDGFPGEDSTTGPYTSPSEVEAIVSLINTLKTSRREKQDLAVLSPYRLQVMKLDAKLKTDVYDSIPEWLTSIGEGDRFASTVDSFQGNQADVVVVSLVRNNEKDNKRSALGFVEDAERLNVMMSRAEKLLVLVGSWKFFERILEDVPADPGQPLGHMRLAFDFIAEQIEMGNAARIHISSLRELS</sequence>
<keyword evidence="2" id="KW-0547">Nucleotide-binding</keyword>
<dbReference type="Gene3D" id="1.10.510.10">
    <property type="entry name" value="Transferase(Phosphotransferase) domain 1"/>
    <property type="match status" value="1"/>
</dbReference>
<dbReference type="PANTHER" id="PTHR43788">
    <property type="entry name" value="DNA2/NAM7 HELICASE FAMILY MEMBER"/>
    <property type="match status" value="1"/>
</dbReference>
<gene>
    <name evidence="7" type="ORF">CA85_45910</name>
</gene>
<keyword evidence="3" id="KW-0378">Hydrolase</keyword>
<dbReference type="InterPro" id="IPR027417">
    <property type="entry name" value="P-loop_NTPase"/>
</dbReference>
<dbReference type="GO" id="GO:0043139">
    <property type="term" value="F:5'-3' DNA helicase activity"/>
    <property type="evidence" value="ECO:0007669"/>
    <property type="project" value="TreeGrafter"/>
</dbReference>
<evidence type="ECO:0000259" key="6">
    <source>
        <dbReference type="PROSITE" id="PS50011"/>
    </source>
</evidence>
<evidence type="ECO:0000256" key="5">
    <source>
        <dbReference type="ARBA" id="ARBA00022840"/>
    </source>
</evidence>
<dbReference type="Proteomes" id="UP000318053">
    <property type="component" value="Unassembled WGS sequence"/>
</dbReference>
<dbReference type="Pfam" id="PF13086">
    <property type="entry name" value="AAA_11"/>
    <property type="match status" value="1"/>
</dbReference>
<organism evidence="7 8">
    <name type="scientific">Allorhodopirellula solitaria</name>
    <dbReference type="NCBI Taxonomy" id="2527987"/>
    <lineage>
        <taxon>Bacteria</taxon>
        <taxon>Pseudomonadati</taxon>
        <taxon>Planctomycetota</taxon>
        <taxon>Planctomycetia</taxon>
        <taxon>Pirellulales</taxon>
        <taxon>Pirellulaceae</taxon>
        <taxon>Allorhodopirellula</taxon>
    </lineage>
</organism>
<dbReference type="PROSITE" id="PS50011">
    <property type="entry name" value="PROTEIN_KINASE_DOM"/>
    <property type="match status" value="1"/>
</dbReference>
<comment type="similarity">
    <text evidence="1">Belongs to the DNA2/NAM7 helicase family.</text>
</comment>
<dbReference type="Pfam" id="PF13087">
    <property type="entry name" value="AAA_12"/>
    <property type="match status" value="1"/>
</dbReference>
<evidence type="ECO:0000256" key="2">
    <source>
        <dbReference type="ARBA" id="ARBA00022741"/>
    </source>
</evidence>
<keyword evidence="8" id="KW-1185">Reference proteome</keyword>
<keyword evidence="4" id="KW-0347">Helicase</keyword>
<name>A0A5C5WZP9_9BACT</name>
<dbReference type="CDD" id="cd18808">
    <property type="entry name" value="SF1_C_Upf1"/>
    <property type="match status" value="1"/>
</dbReference>
<dbReference type="GO" id="GO:0016787">
    <property type="term" value="F:hydrolase activity"/>
    <property type="evidence" value="ECO:0007669"/>
    <property type="project" value="UniProtKB-KW"/>
</dbReference>
<proteinExistence type="inferred from homology"/>